<dbReference type="OrthoDB" id="6613885at2759"/>
<dbReference type="InterPro" id="IPR012337">
    <property type="entry name" value="RNaseH-like_sf"/>
</dbReference>
<keyword evidence="2" id="KW-1185">Reference proteome</keyword>
<organism evidence="1 2">
    <name type="scientific">Aphis glycines</name>
    <name type="common">Soybean aphid</name>
    <dbReference type="NCBI Taxonomy" id="307491"/>
    <lineage>
        <taxon>Eukaryota</taxon>
        <taxon>Metazoa</taxon>
        <taxon>Ecdysozoa</taxon>
        <taxon>Arthropoda</taxon>
        <taxon>Hexapoda</taxon>
        <taxon>Insecta</taxon>
        <taxon>Pterygota</taxon>
        <taxon>Neoptera</taxon>
        <taxon>Paraneoptera</taxon>
        <taxon>Hemiptera</taxon>
        <taxon>Sternorrhyncha</taxon>
        <taxon>Aphidomorpha</taxon>
        <taxon>Aphidoidea</taxon>
        <taxon>Aphididae</taxon>
        <taxon>Aphidini</taxon>
        <taxon>Aphis</taxon>
        <taxon>Aphis</taxon>
    </lineage>
</organism>
<reference evidence="1 2" key="1">
    <citation type="submission" date="2019-08" db="EMBL/GenBank/DDBJ databases">
        <title>The genome of the soybean aphid Biotype 1, its phylome, world population structure and adaptation to the North American continent.</title>
        <authorList>
            <person name="Giordano R."/>
            <person name="Donthu R.K."/>
            <person name="Hernandez A.G."/>
            <person name="Wright C.L."/>
            <person name="Zimin A.V."/>
        </authorList>
    </citation>
    <scope>NUCLEOTIDE SEQUENCE [LARGE SCALE GENOMIC DNA]</scope>
    <source>
        <tissue evidence="1">Whole aphids</tissue>
    </source>
</reference>
<dbReference type="Gene3D" id="3.30.420.10">
    <property type="entry name" value="Ribonuclease H-like superfamily/Ribonuclease H"/>
    <property type="match status" value="1"/>
</dbReference>
<sequence length="399" mass="46893">MKACIVERFNRTLKEKMFREFTTRGSYNWISILPSLINEYNNTKHRTIRMTPTQADLDPTLFEIKTRKIINRKNSLKIGDYVRISTYKSVFTKDYLPKNHTSIQLQEEQTEKLELTCIDITEHMIKAEVTLQTIIEAVNDLNKTLPAIHSIIDIQCILGANNKYMIKEISIVDTETWATQHWIFKNSKSNQDNKSRKTNKWLQNFHQLSIDYGDIEYEELSRILKSLKFDCISSIHFKKSVTVGLLVNKQISIIILLECKLTKKVVTLDLDQWCKLMCENNFNTIIENLHTRCKRVKIADNFFYSVNENQSTIVLYSNDSYITLSHIDLHRLKQLQHCIDLYIVEKQKKLESYQKTFDTAYTLIKSDVNGLPSSFQRNEFTNQSIQNYDFSYSNIQSED</sequence>
<dbReference type="Proteomes" id="UP000475862">
    <property type="component" value="Unassembled WGS sequence"/>
</dbReference>
<dbReference type="PANTHER" id="PTHR46585">
    <property type="entry name" value="INTEGRASE CORE DOMAIN CONTAINING PROTEIN"/>
    <property type="match status" value="1"/>
</dbReference>
<name>A0A6G0TP09_APHGL</name>
<comment type="caution">
    <text evidence="1">The sequence shown here is derived from an EMBL/GenBank/DDBJ whole genome shotgun (WGS) entry which is preliminary data.</text>
</comment>
<evidence type="ECO:0000313" key="2">
    <source>
        <dbReference type="Proteomes" id="UP000475862"/>
    </source>
</evidence>
<protein>
    <recommendedName>
        <fullName evidence="3">Integrase catalytic domain-containing protein</fullName>
    </recommendedName>
</protein>
<accession>A0A6G0TP09</accession>
<dbReference type="GO" id="GO:0003676">
    <property type="term" value="F:nucleic acid binding"/>
    <property type="evidence" value="ECO:0007669"/>
    <property type="project" value="InterPro"/>
</dbReference>
<dbReference type="SUPFAM" id="SSF53098">
    <property type="entry name" value="Ribonuclease H-like"/>
    <property type="match status" value="1"/>
</dbReference>
<proteinExistence type="predicted"/>
<gene>
    <name evidence="1" type="ORF">AGLY_007416</name>
</gene>
<dbReference type="InterPro" id="IPR036397">
    <property type="entry name" value="RNaseH_sf"/>
</dbReference>
<dbReference type="EMBL" id="VYZN01000024">
    <property type="protein sequence ID" value="KAE9536193.1"/>
    <property type="molecule type" value="Genomic_DNA"/>
</dbReference>
<evidence type="ECO:0000313" key="1">
    <source>
        <dbReference type="EMBL" id="KAE9536193.1"/>
    </source>
</evidence>
<evidence type="ECO:0008006" key="3">
    <source>
        <dbReference type="Google" id="ProtNLM"/>
    </source>
</evidence>
<dbReference type="PANTHER" id="PTHR46585:SF1">
    <property type="entry name" value="CHROMO DOMAIN-CONTAINING PROTEIN"/>
    <property type="match status" value="1"/>
</dbReference>
<dbReference type="AlphaFoldDB" id="A0A6G0TP09"/>